<gene>
    <name evidence="11" type="ORF">EHUX00137_LOCUS14586</name>
</gene>
<sequence length="288" mass="30474">MSTGVEPPRAPPSFAFAREVMAGGGSTSIVSAILNPVDVIKTRRQLYEFRDKSAVEIGRSMHAEGGAVALWRPGLKATVAREMLYSGCTKGLYPVVRDVISGADEPTLPQRVAAASGTGVLGSLCANAFDVVKIRQFAAGSSSSLLSAMGEVARAEGVVHGLLLRGASASAPRGAAIAVGEVATYDQTKSWLRRRYSDGFGLHVVVSLITGVVATTVAAPFDLLKSRVMASADPADGFASVLLRLLRQEGPLALFNGWLPTYFRLGPHAILTFPLFEAMRRLLGLEYL</sequence>
<evidence type="ECO:0000256" key="4">
    <source>
        <dbReference type="ARBA" id="ARBA00022692"/>
    </source>
</evidence>
<comment type="subcellular location">
    <subcellularLocation>
        <location evidence="1">Membrane</location>
        <topology evidence="1">Multi-pass membrane protein</topology>
    </subcellularLocation>
</comment>
<dbReference type="InterPro" id="IPR050391">
    <property type="entry name" value="Mito_Metabolite_Transporter"/>
</dbReference>
<dbReference type="Pfam" id="PF00153">
    <property type="entry name" value="Mito_carr"/>
    <property type="match status" value="3"/>
</dbReference>
<dbReference type="InterPro" id="IPR023395">
    <property type="entry name" value="MCP_dom_sf"/>
</dbReference>
<evidence type="ECO:0000256" key="5">
    <source>
        <dbReference type="ARBA" id="ARBA00022737"/>
    </source>
</evidence>
<evidence type="ECO:0008006" key="12">
    <source>
        <dbReference type="Google" id="ProtNLM"/>
    </source>
</evidence>
<comment type="similarity">
    <text evidence="2 9">Belongs to the mitochondrial carrier (TC 2.A.29) family.</text>
</comment>
<evidence type="ECO:0000256" key="7">
    <source>
        <dbReference type="ARBA" id="ARBA00023136"/>
    </source>
</evidence>
<dbReference type="Gene3D" id="1.50.40.10">
    <property type="entry name" value="Mitochondrial carrier domain"/>
    <property type="match status" value="1"/>
</dbReference>
<keyword evidence="6 10" id="KW-1133">Transmembrane helix</keyword>
<evidence type="ECO:0000313" key="11">
    <source>
        <dbReference type="EMBL" id="CAE0544899.1"/>
    </source>
</evidence>
<evidence type="ECO:0000256" key="1">
    <source>
        <dbReference type="ARBA" id="ARBA00004141"/>
    </source>
</evidence>
<evidence type="ECO:0000256" key="3">
    <source>
        <dbReference type="ARBA" id="ARBA00022448"/>
    </source>
</evidence>
<evidence type="ECO:0000256" key="2">
    <source>
        <dbReference type="ARBA" id="ARBA00006375"/>
    </source>
</evidence>
<protein>
    <recommendedName>
        <fullName evidence="12">Mitochondrial carrier protein</fullName>
    </recommendedName>
</protein>
<dbReference type="InterPro" id="IPR018108">
    <property type="entry name" value="MCP_transmembrane"/>
</dbReference>
<evidence type="ECO:0000256" key="6">
    <source>
        <dbReference type="ARBA" id="ARBA00022989"/>
    </source>
</evidence>
<name>A0A7S3WAD5_EMIHU</name>
<dbReference type="SUPFAM" id="SSF103506">
    <property type="entry name" value="Mitochondrial carrier"/>
    <property type="match status" value="1"/>
</dbReference>
<dbReference type="AlphaFoldDB" id="A0A7S3WAD5"/>
<feature type="transmembrane region" description="Helical" evidence="10">
    <location>
        <begin position="200"/>
        <end position="221"/>
    </location>
</feature>
<proteinExistence type="inferred from homology"/>
<organism evidence="11">
    <name type="scientific">Emiliania huxleyi</name>
    <name type="common">Coccolithophore</name>
    <name type="synonym">Pontosphaera huxleyi</name>
    <dbReference type="NCBI Taxonomy" id="2903"/>
    <lineage>
        <taxon>Eukaryota</taxon>
        <taxon>Haptista</taxon>
        <taxon>Haptophyta</taxon>
        <taxon>Prymnesiophyceae</taxon>
        <taxon>Isochrysidales</taxon>
        <taxon>Noelaerhabdaceae</taxon>
        <taxon>Emiliania</taxon>
    </lineage>
</organism>
<reference evidence="11" key="1">
    <citation type="submission" date="2021-01" db="EMBL/GenBank/DDBJ databases">
        <authorList>
            <person name="Corre E."/>
            <person name="Pelletier E."/>
            <person name="Niang G."/>
            <person name="Scheremetjew M."/>
            <person name="Finn R."/>
            <person name="Kale V."/>
            <person name="Holt S."/>
            <person name="Cochrane G."/>
            <person name="Meng A."/>
            <person name="Brown T."/>
            <person name="Cohen L."/>
        </authorList>
    </citation>
    <scope>NUCLEOTIDE SEQUENCE</scope>
    <source>
        <strain evidence="11">379</strain>
    </source>
</reference>
<keyword evidence="5" id="KW-0677">Repeat</keyword>
<keyword evidence="7 8" id="KW-0472">Membrane</keyword>
<dbReference type="EMBL" id="HBIR01019283">
    <property type="protein sequence ID" value="CAE0544899.1"/>
    <property type="molecule type" value="Transcribed_RNA"/>
</dbReference>
<keyword evidence="4 8" id="KW-0812">Transmembrane</keyword>
<evidence type="ECO:0000256" key="8">
    <source>
        <dbReference type="PROSITE-ProRule" id="PRU00282"/>
    </source>
</evidence>
<evidence type="ECO:0000256" key="10">
    <source>
        <dbReference type="SAM" id="Phobius"/>
    </source>
</evidence>
<feature type="repeat" description="Solcar" evidence="8">
    <location>
        <begin position="198"/>
        <end position="282"/>
    </location>
</feature>
<accession>A0A7S3WAD5</accession>
<evidence type="ECO:0000256" key="9">
    <source>
        <dbReference type="RuleBase" id="RU000488"/>
    </source>
</evidence>
<dbReference type="PROSITE" id="PS50920">
    <property type="entry name" value="SOLCAR"/>
    <property type="match status" value="1"/>
</dbReference>
<keyword evidence="3 9" id="KW-0813">Transport</keyword>
<dbReference type="GO" id="GO:0016020">
    <property type="term" value="C:membrane"/>
    <property type="evidence" value="ECO:0007669"/>
    <property type="project" value="UniProtKB-SubCell"/>
</dbReference>
<dbReference type="PANTHER" id="PTHR45618">
    <property type="entry name" value="MITOCHONDRIAL DICARBOXYLATE CARRIER-RELATED"/>
    <property type="match status" value="1"/>
</dbReference>